<dbReference type="EMBL" id="BMYR01000009">
    <property type="protein sequence ID" value="GGW66533.1"/>
    <property type="molecule type" value="Genomic_DNA"/>
</dbReference>
<evidence type="ECO:0000313" key="2">
    <source>
        <dbReference type="EMBL" id="GGW66533.1"/>
    </source>
</evidence>
<protein>
    <recommendedName>
        <fullName evidence="4">Toxin</fullName>
    </recommendedName>
</protein>
<dbReference type="InterPro" id="IPR035093">
    <property type="entry name" value="RelE/ParE_toxin_dom_sf"/>
</dbReference>
<keyword evidence="3" id="KW-1185">Reference proteome</keyword>
<proteinExistence type="predicted"/>
<gene>
    <name evidence="2" type="ORF">GCM10008111_23130</name>
</gene>
<evidence type="ECO:0000256" key="1">
    <source>
        <dbReference type="ARBA" id="ARBA00022649"/>
    </source>
</evidence>
<name>A0ABQ2WPV6_9ALTE</name>
<evidence type="ECO:0000313" key="3">
    <source>
        <dbReference type="Proteomes" id="UP000634667"/>
    </source>
</evidence>
<comment type="caution">
    <text evidence="2">The sequence shown here is derived from an EMBL/GenBank/DDBJ whole genome shotgun (WGS) entry which is preliminary data.</text>
</comment>
<dbReference type="RefSeq" id="WP_189483381.1">
    <property type="nucleotide sequence ID" value="NZ_BMYR01000009.1"/>
</dbReference>
<dbReference type="Proteomes" id="UP000634667">
    <property type="component" value="Unassembled WGS sequence"/>
</dbReference>
<dbReference type="Pfam" id="PF05016">
    <property type="entry name" value="ParE_toxin"/>
    <property type="match status" value="1"/>
</dbReference>
<keyword evidence="1" id="KW-1277">Toxin-antitoxin system</keyword>
<dbReference type="Gene3D" id="3.30.2310.20">
    <property type="entry name" value="RelE-like"/>
    <property type="match status" value="1"/>
</dbReference>
<sequence>MAYQLSKLAEEDIINIFISGATQFGEQQAKRYHKQLAATFDFLAANPLAAPIRTEISPPVHLHSVGWHLIIYQITADNGIYIIRVRHRLEDWTLASDTVTA</sequence>
<dbReference type="InterPro" id="IPR007712">
    <property type="entry name" value="RelE/ParE_toxin"/>
</dbReference>
<reference evidence="3" key="1">
    <citation type="journal article" date="2019" name="Int. J. Syst. Evol. Microbiol.">
        <title>The Global Catalogue of Microorganisms (GCM) 10K type strain sequencing project: providing services to taxonomists for standard genome sequencing and annotation.</title>
        <authorList>
            <consortium name="The Broad Institute Genomics Platform"/>
            <consortium name="The Broad Institute Genome Sequencing Center for Infectious Disease"/>
            <person name="Wu L."/>
            <person name="Ma J."/>
        </authorList>
    </citation>
    <scope>NUCLEOTIDE SEQUENCE [LARGE SCALE GENOMIC DNA]</scope>
    <source>
        <strain evidence="3">KCTC 23723</strain>
    </source>
</reference>
<organism evidence="2 3">
    <name type="scientific">Alishewanella tabrizica</name>
    <dbReference type="NCBI Taxonomy" id="671278"/>
    <lineage>
        <taxon>Bacteria</taxon>
        <taxon>Pseudomonadati</taxon>
        <taxon>Pseudomonadota</taxon>
        <taxon>Gammaproteobacteria</taxon>
        <taxon>Alteromonadales</taxon>
        <taxon>Alteromonadaceae</taxon>
        <taxon>Alishewanella</taxon>
    </lineage>
</organism>
<evidence type="ECO:0008006" key="4">
    <source>
        <dbReference type="Google" id="ProtNLM"/>
    </source>
</evidence>
<accession>A0ABQ2WPV6</accession>